<dbReference type="GO" id="GO:0009063">
    <property type="term" value="P:amino acid catabolic process"/>
    <property type="evidence" value="ECO:0007669"/>
    <property type="project" value="InterPro"/>
</dbReference>
<dbReference type="PANTHER" id="PTHR48080:SF2">
    <property type="entry name" value="D-GALACTONATE DEHYDRATASE"/>
    <property type="match status" value="1"/>
</dbReference>
<protein>
    <submittedName>
        <fullName evidence="3">D-galactonate dehydratase</fullName>
    </submittedName>
</protein>
<feature type="domain" description="Mandelate racemase/muconate lactonizing enzyme C-terminal" evidence="2">
    <location>
        <begin position="129"/>
        <end position="238"/>
    </location>
</feature>
<proteinExistence type="predicted"/>
<accession>A0AA37SZ19</accession>
<evidence type="ECO:0000313" key="4">
    <source>
        <dbReference type="Proteomes" id="UP001156601"/>
    </source>
</evidence>
<dbReference type="SMART" id="SM00922">
    <property type="entry name" value="MR_MLE"/>
    <property type="match status" value="1"/>
</dbReference>
<dbReference type="EMBL" id="BSOT01000005">
    <property type="protein sequence ID" value="GLR70511.1"/>
    <property type="molecule type" value="Genomic_DNA"/>
</dbReference>
<dbReference type="SUPFAM" id="SSF54826">
    <property type="entry name" value="Enolase N-terminal domain-like"/>
    <property type="match status" value="1"/>
</dbReference>
<dbReference type="InterPro" id="IPR029065">
    <property type="entry name" value="Enolase_C-like"/>
</dbReference>
<evidence type="ECO:0000313" key="3">
    <source>
        <dbReference type="EMBL" id="GLR70511.1"/>
    </source>
</evidence>
<dbReference type="Pfam" id="PF13378">
    <property type="entry name" value="MR_MLE_C"/>
    <property type="match status" value="1"/>
</dbReference>
<dbReference type="InterPro" id="IPR029017">
    <property type="entry name" value="Enolase-like_N"/>
</dbReference>
<dbReference type="InterPro" id="IPR036849">
    <property type="entry name" value="Enolase-like_C_sf"/>
</dbReference>
<dbReference type="SFLD" id="SFLDG00179">
    <property type="entry name" value="mandelate_racemase"/>
    <property type="match status" value="1"/>
</dbReference>
<evidence type="ECO:0000256" key="1">
    <source>
        <dbReference type="ARBA" id="ARBA00023239"/>
    </source>
</evidence>
<comment type="caution">
    <text evidence="3">The sequence shown here is derived from an EMBL/GenBank/DDBJ whole genome shotgun (WGS) entry which is preliminary data.</text>
</comment>
<keyword evidence="4" id="KW-1185">Reference proteome</keyword>
<dbReference type="PANTHER" id="PTHR48080">
    <property type="entry name" value="D-GALACTONATE DEHYDRATASE-RELATED"/>
    <property type="match status" value="1"/>
</dbReference>
<dbReference type="AlphaFoldDB" id="A0AA37SZ19"/>
<dbReference type="GO" id="GO:0016829">
    <property type="term" value="F:lyase activity"/>
    <property type="evidence" value="ECO:0007669"/>
    <property type="project" value="UniProtKB-KW"/>
</dbReference>
<keyword evidence="1" id="KW-0456">Lyase</keyword>
<dbReference type="RefSeq" id="WP_284216805.1">
    <property type="nucleotide sequence ID" value="NZ_BSOT01000005.1"/>
</dbReference>
<dbReference type="CDD" id="cd03316">
    <property type="entry name" value="MR_like"/>
    <property type="match status" value="1"/>
</dbReference>
<evidence type="ECO:0000259" key="2">
    <source>
        <dbReference type="SMART" id="SM00922"/>
    </source>
</evidence>
<organism evidence="3 4">
    <name type="scientific">Agaribacter marinus</name>
    <dbReference type="NCBI Taxonomy" id="1431249"/>
    <lineage>
        <taxon>Bacteria</taxon>
        <taxon>Pseudomonadati</taxon>
        <taxon>Pseudomonadota</taxon>
        <taxon>Gammaproteobacteria</taxon>
        <taxon>Alteromonadales</taxon>
        <taxon>Alteromonadaceae</taxon>
        <taxon>Agaribacter</taxon>
    </lineage>
</organism>
<sequence length="384" mass="43173">MKITDVKAYAFWAGFRNVCVVKVETDEGIYGWGESGLSSRERAVMGAVEHFREFLIGQDATNIGGIWQEMYRSQYFEGGRVLSAAIAAIDVALYDIKGKALGVPVYQLLGGKQRDQIPLFATSIKPHGQAVVDDVIRLYKEGWQCIRLTTGEHGNPTKSTRYEPRETIAVAADSLNSIREELGSDVILGIDYHHRLSLPETVSFMEKLNPGTLDFIEEPIRAESPEAYKMLRQMTNVPFAIGEEFTSKWHFAPFVESNLTNFARIDVCNAGGFTESMKIAAMCEAHYIDMMPHNPLSPLCTAASIHFCAAINNLSWLEILEYTDNNGDYDRYFINSPVIENNMLNVLSTPGLGIDINEELVKEQSFKFWEAPRLHKDDGSYTNW</sequence>
<dbReference type="Gene3D" id="3.20.20.120">
    <property type="entry name" value="Enolase-like C-terminal domain"/>
    <property type="match status" value="1"/>
</dbReference>
<dbReference type="Gene3D" id="3.30.390.10">
    <property type="entry name" value="Enolase-like, N-terminal domain"/>
    <property type="match status" value="1"/>
</dbReference>
<gene>
    <name evidence="3" type="primary">dgoD</name>
    <name evidence="3" type="ORF">GCM10007852_14190</name>
</gene>
<dbReference type="PROSITE" id="PS00908">
    <property type="entry name" value="MR_MLE_1"/>
    <property type="match status" value="1"/>
</dbReference>
<name>A0AA37SZ19_9ALTE</name>
<dbReference type="InterPro" id="IPR034593">
    <property type="entry name" value="DgoD-like"/>
</dbReference>
<dbReference type="InterPro" id="IPR013342">
    <property type="entry name" value="Mandelate_racemase_C"/>
</dbReference>
<dbReference type="SUPFAM" id="SSF51604">
    <property type="entry name" value="Enolase C-terminal domain-like"/>
    <property type="match status" value="1"/>
</dbReference>
<reference evidence="3" key="2">
    <citation type="submission" date="2023-01" db="EMBL/GenBank/DDBJ databases">
        <title>Draft genome sequence of Agaribacter marinus strain NBRC 110023.</title>
        <authorList>
            <person name="Sun Q."/>
            <person name="Mori K."/>
        </authorList>
    </citation>
    <scope>NUCLEOTIDE SEQUENCE</scope>
    <source>
        <strain evidence="3">NBRC 110023</strain>
    </source>
</reference>
<dbReference type="Pfam" id="PF02746">
    <property type="entry name" value="MR_MLE_N"/>
    <property type="match status" value="1"/>
</dbReference>
<dbReference type="InterPro" id="IPR013341">
    <property type="entry name" value="Mandelate_racemase_N_dom"/>
</dbReference>
<dbReference type="SFLD" id="SFLDS00001">
    <property type="entry name" value="Enolase"/>
    <property type="match status" value="1"/>
</dbReference>
<reference evidence="3" key="1">
    <citation type="journal article" date="2014" name="Int. J. Syst. Evol. Microbiol.">
        <title>Complete genome sequence of Corynebacterium casei LMG S-19264T (=DSM 44701T), isolated from a smear-ripened cheese.</title>
        <authorList>
            <consortium name="US DOE Joint Genome Institute (JGI-PGF)"/>
            <person name="Walter F."/>
            <person name="Albersmeier A."/>
            <person name="Kalinowski J."/>
            <person name="Ruckert C."/>
        </authorList>
    </citation>
    <scope>NUCLEOTIDE SEQUENCE</scope>
    <source>
        <strain evidence="3">NBRC 110023</strain>
    </source>
</reference>
<dbReference type="InterPro" id="IPR018110">
    <property type="entry name" value="Mandel_Rmase/mucon_lact_enz_CS"/>
</dbReference>
<dbReference type="Proteomes" id="UP001156601">
    <property type="component" value="Unassembled WGS sequence"/>
</dbReference>